<reference evidence="2 3" key="1">
    <citation type="journal article" date="2013" name="ISME J.">
        <title>By their genes ye shall know them: genomic signatures of predatory bacteria.</title>
        <authorList>
            <person name="Pasternak Z."/>
            <person name="Pietrokovski S."/>
            <person name="Rotem O."/>
            <person name="Gophna U."/>
            <person name="Lurie-Weinberger M.N."/>
            <person name="Jurkevitch E."/>
        </authorList>
    </citation>
    <scope>NUCLEOTIDE SEQUENCE [LARGE SCALE GENOMIC DNA]</scope>
    <source>
        <strain evidence="2">EPB</strain>
    </source>
</reference>
<dbReference type="Proteomes" id="UP000011932">
    <property type="component" value="Chromosome"/>
</dbReference>
<protein>
    <submittedName>
        <fullName evidence="2">Uncharacterized protein</fullName>
    </submittedName>
</protein>
<organism evidence="2 3">
    <name type="scientific">Micavibrio aeruginosavorus EPB</name>
    <dbReference type="NCBI Taxonomy" id="349215"/>
    <lineage>
        <taxon>Bacteria</taxon>
        <taxon>Pseudomonadati</taxon>
        <taxon>Bdellovibrionota</taxon>
        <taxon>Bdellovibrionia</taxon>
        <taxon>Bdellovibrionales</taxon>
        <taxon>Pseudobdellovibrionaceae</taxon>
        <taxon>Micavibrio</taxon>
    </lineage>
</organism>
<accession>M4VKI6</accession>
<dbReference type="EMBL" id="CP003538">
    <property type="protein sequence ID" value="AGH98606.1"/>
    <property type="molecule type" value="Genomic_DNA"/>
</dbReference>
<dbReference type="AlphaFoldDB" id="M4VKI6"/>
<gene>
    <name evidence="2" type="ORF">A11S_1804</name>
</gene>
<feature type="region of interest" description="Disordered" evidence="1">
    <location>
        <begin position="12"/>
        <end position="43"/>
    </location>
</feature>
<feature type="compositionally biased region" description="Basic and acidic residues" evidence="1">
    <location>
        <begin position="20"/>
        <end position="36"/>
    </location>
</feature>
<evidence type="ECO:0000256" key="1">
    <source>
        <dbReference type="SAM" id="MobiDB-lite"/>
    </source>
</evidence>
<dbReference type="HOGENOM" id="CLU_3235975_0_0_5"/>
<dbReference type="KEGG" id="man:A11S_1804"/>
<sequence>MLHSYIDHFERTSVDAVELTTRDSMGDDSPLKEPSRRRSAGKP</sequence>
<evidence type="ECO:0000313" key="3">
    <source>
        <dbReference type="Proteomes" id="UP000011932"/>
    </source>
</evidence>
<proteinExistence type="predicted"/>
<evidence type="ECO:0000313" key="2">
    <source>
        <dbReference type="EMBL" id="AGH98606.1"/>
    </source>
</evidence>
<name>M4VKI6_9BACT</name>